<name>A0AAC8VSI9_9ENTR</name>
<evidence type="ECO:0000313" key="1">
    <source>
        <dbReference type="EMBL" id="ALB56173.1"/>
    </source>
</evidence>
<sequence length="533" mass="61225">MSARKVGNIGKADFDKLCNLAELIVNSSLQEDAAGWDAIVEFPLENNITQLNTLDTQPIQCFIQVKATDGESNSVQVKLSNMKRFCDSSLPCFFFFAKYSGGINLVSAFLVHVDDKMMYDVLKKIRENDVGARKSLHKISYRVSYSEEDEILLADKYAIRSAIEKYIPSGIASYCKNKLELLSSLGYEAERYKINFKIATKEDYNNLMQASLGYPTKVKIKDIEAWEQRFSLAMKNDELTSNEAIIEFDEVKELFSGTINFESEIDEVCFDCKFYFSPIVLNAADELAFFRVNTDFFDAKVYIRKPTLNMDFISYDKPIDIADLRDVLLLMRMFHSPFNKVKVTLKTSEGKKQVFDVNSNSITNHELINEMVKTELSASRMMQIASYFRANKICKISINELLDKGEQIERMYSLINHAPADDRFLHLTAPDFIGELDFDKKLNVFVVLPLIFSSFSVCLAFTATGKFTHHDNWLALLNYEIKIEKLIRASEMVSLEEQCKAISEHIMEKFENEHSDCYLFNSFSKQFISYSKE</sequence>
<dbReference type="AlphaFoldDB" id="A0AAC8VSI9"/>
<proteinExistence type="predicted"/>
<dbReference type="Proteomes" id="UP000254849">
    <property type="component" value="Unassembled WGS sequence"/>
</dbReference>
<dbReference type="EMBL" id="CP012257">
    <property type="protein sequence ID" value="ALB56173.1"/>
    <property type="molecule type" value="Genomic_DNA"/>
</dbReference>
<dbReference type="KEGG" id="cui:AFK65_16445"/>
<keyword evidence="4" id="KW-1185">Reference proteome</keyword>
<evidence type="ECO:0000313" key="3">
    <source>
        <dbReference type="Proteomes" id="UP000061974"/>
    </source>
</evidence>
<evidence type="ECO:0008006" key="5">
    <source>
        <dbReference type="Google" id="ProtNLM"/>
    </source>
</evidence>
<reference evidence="1 3" key="3">
    <citation type="journal article" date="2016" name="Genome Announc.">
        <title>Fully Closed Genome Sequences of Five Type Strains of the Genus Cronobacter and One Cronobacter sakazakii Strain.</title>
        <authorList>
            <person name="Moine D."/>
            <person name="Kassam M."/>
            <person name="Baert L."/>
            <person name="Tang Y."/>
            <person name="Barretto C."/>
            <person name="Ngom Bru C."/>
            <person name="Klijn A."/>
            <person name="Descombes P."/>
        </authorList>
    </citation>
    <scope>NUCLEOTIDE SEQUENCE [LARGE SCALE GENOMIC DNA]</scope>
    <source>
        <strain evidence="1 3">NCTC 9529</strain>
    </source>
</reference>
<reference evidence="2 4" key="4">
    <citation type="submission" date="2018-06" db="EMBL/GenBank/DDBJ databases">
        <authorList>
            <consortium name="Pathogen Informatics"/>
            <person name="Doyle S."/>
        </authorList>
    </citation>
    <scope>NUCLEOTIDE SEQUENCE [LARGE SCALE GENOMIC DNA]</scope>
    <source>
        <strain evidence="4">NCTC 9529</strain>
        <strain evidence="2">NCTC9529</strain>
    </source>
</reference>
<organism evidence="1 3">
    <name type="scientific">Cronobacter universalis NCTC 9529</name>
    <dbReference type="NCBI Taxonomy" id="1074000"/>
    <lineage>
        <taxon>Bacteria</taxon>
        <taxon>Pseudomonadati</taxon>
        <taxon>Pseudomonadota</taxon>
        <taxon>Gammaproteobacteria</taxon>
        <taxon>Enterobacterales</taxon>
        <taxon>Enterobacteriaceae</taxon>
        <taxon>Cronobacter</taxon>
    </lineage>
</organism>
<reference evidence="3" key="1">
    <citation type="submission" date="2015-07" db="EMBL/GenBank/DDBJ databases">
        <authorList>
            <person name="Moine D."/>
            <person name="Kassam M."/>
        </authorList>
    </citation>
    <scope>NUCLEOTIDE SEQUENCE [LARGE SCALE GENOMIC DNA]</scope>
    <source>
        <strain evidence="3">NCTC 9529</strain>
    </source>
</reference>
<accession>A0AAC8VSI9</accession>
<reference evidence="3" key="2">
    <citation type="submission" date="2015-09" db="EMBL/GenBank/DDBJ databases">
        <title>Cronobacter genome sequencing and assembly.</title>
        <authorList>
            <person name="Descombes P."/>
            <person name="Baert L."/>
            <person name="Ngom-Bru C."/>
            <person name="Barretto C."/>
        </authorList>
    </citation>
    <scope>NUCLEOTIDE SEQUENCE [LARGE SCALE GENOMIC DNA]</scope>
    <source>
        <strain evidence="3">NCTC 9529</strain>
    </source>
</reference>
<evidence type="ECO:0000313" key="2">
    <source>
        <dbReference type="EMBL" id="STD14951.1"/>
    </source>
</evidence>
<dbReference type="EMBL" id="UFYH01000001">
    <property type="protein sequence ID" value="STD14951.1"/>
    <property type="molecule type" value="Genomic_DNA"/>
</dbReference>
<dbReference type="RefSeq" id="WP_007701057.1">
    <property type="nucleotide sequence ID" value="NZ_AJKW01000005.1"/>
</dbReference>
<gene>
    <name evidence="1" type="ORF">AFK65_16445</name>
    <name evidence="2" type="ORF">NCTC9529_03371</name>
</gene>
<dbReference type="Proteomes" id="UP000061974">
    <property type="component" value="Chromosome"/>
</dbReference>
<protein>
    <recommendedName>
        <fullName evidence="5">DUF4365 domain-containing protein</fullName>
    </recommendedName>
</protein>
<evidence type="ECO:0000313" key="4">
    <source>
        <dbReference type="Proteomes" id="UP000254849"/>
    </source>
</evidence>